<evidence type="ECO:0000313" key="2">
    <source>
        <dbReference type="Proteomes" id="UP000029643"/>
    </source>
</evidence>
<proteinExistence type="predicted"/>
<dbReference type="Proteomes" id="UP000029643">
    <property type="component" value="Unassembled WGS sequence"/>
</dbReference>
<gene>
    <name evidence="1" type="ORF">JCM19274_5026</name>
</gene>
<dbReference type="AlphaFoldDB" id="A0A090WM72"/>
<sequence length="70" mass="7363">MGGIDSSFIVKVIKLATLSISSVSNSSIHNLKALLRAGWLPSLLNNSALLGSLFSIDVICFINAQSSKIS</sequence>
<comment type="caution">
    <text evidence="1">The sequence shown here is derived from an EMBL/GenBank/DDBJ whole genome shotgun (WGS) entry which is preliminary data.</text>
</comment>
<dbReference type="EMBL" id="BBNU01000001">
    <property type="protein sequence ID" value="GAL77313.1"/>
    <property type="molecule type" value="Genomic_DNA"/>
</dbReference>
<name>A0A090WM72_9FLAO</name>
<evidence type="ECO:0000313" key="1">
    <source>
        <dbReference type="EMBL" id="GAL77313.1"/>
    </source>
</evidence>
<accession>A0A090WM72</accession>
<protein>
    <submittedName>
        <fullName evidence="1">Uncharacterized protein</fullName>
    </submittedName>
</protein>
<organism evidence="1 2">
    <name type="scientific">Algibacter lectus</name>
    <dbReference type="NCBI Taxonomy" id="221126"/>
    <lineage>
        <taxon>Bacteria</taxon>
        <taxon>Pseudomonadati</taxon>
        <taxon>Bacteroidota</taxon>
        <taxon>Flavobacteriia</taxon>
        <taxon>Flavobacteriales</taxon>
        <taxon>Flavobacteriaceae</taxon>
        <taxon>Algibacter</taxon>
    </lineage>
</organism>
<reference evidence="1 2" key="1">
    <citation type="journal article" date="2014" name="Genome Announc.">
        <title>Draft Genome Sequences of Marine Flavobacterium Algibacter lectus Strains SS8 and NR4.</title>
        <authorList>
            <person name="Takatani N."/>
            <person name="Nakanishi M."/>
            <person name="Meirelles P."/>
            <person name="Mino S."/>
            <person name="Suda W."/>
            <person name="Oshima K."/>
            <person name="Hattori M."/>
            <person name="Ohkuma M."/>
            <person name="Hosokawa M."/>
            <person name="Miyashita K."/>
            <person name="Thompson F.L."/>
            <person name="Niwa A."/>
            <person name="Sawabe T."/>
            <person name="Sawabe T."/>
        </authorList>
    </citation>
    <scope>NUCLEOTIDE SEQUENCE [LARGE SCALE GENOMIC DNA]</scope>
    <source>
        <strain evidence="2">JCM19274</strain>
    </source>
</reference>